<dbReference type="InterPro" id="IPR001638">
    <property type="entry name" value="Solute-binding_3/MltF_N"/>
</dbReference>
<evidence type="ECO:0000259" key="2">
    <source>
        <dbReference type="SMART" id="SM00062"/>
    </source>
</evidence>
<comment type="caution">
    <text evidence="3">The sequence shown here is derived from an EMBL/GenBank/DDBJ whole genome shotgun (WGS) entry which is preliminary data.</text>
</comment>
<dbReference type="PANTHER" id="PTHR38834:SF3">
    <property type="entry name" value="SOLUTE-BINDING PROTEIN FAMILY 3_N-TERMINAL DOMAIN-CONTAINING PROTEIN"/>
    <property type="match status" value="1"/>
</dbReference>
<feature type="chain" id="PRO_5047493193" evidence="1">
    <location>
        <begin position="20"/>
        <end position="241"/>
    </location>
</feature>
<reference evidence="3 4" key="1">
    <citation type="submission" date="2023-07" db="EMBL/GenBank/DDBJ databases">
        <title>Sorghum-associated microbial communities from plants grown in Nebraska, USA.</title>
        <authorList>
            <person name="Schachtman D."/>
        </authorList>
    </citation>
    <scope>NUCLEOTIDE SEQUENCE [LARGE SCALE GENOMIC DNA]</scope>
    <source>
        <strain evidence="3 4">DS1307</strain>
    </source>
</reference>
<gene>
    <name evidence="3" type="ORF">J2T09_004780</name>
</gene>
<dbReference type="EMBL" id="JAUSRF010000021">
    <property type="protein sequence ID" value="MDP9840000.1"/>
    <property type="molecule type" value="Genomic_DNA"/>
</dbReference>
<keyword evidence="4" id="KW-1185">Reference proteome</keyword>
<dbReference type="Gene3D" id="3.40.190.10">
    <property type="entry name" value="Periplasmic binding protein-like II"/>
    <property type="match status" value="2"/>
</dbReference>
<dbReference type="SMART" id="SM00062">
    <property type="entry name" value="PBPb"/>
    <property type="match status" value="1"/>
</dbReference>
<dbReference type="SUPFAM" id="SSF53850">
    <property type="entry name" value="Periplasmic binding protein-like II"/>
    <property type="match status" value="1"/>
</dbReference>
<sequence>MKVPALTFGLIFAAGQAVADDTLLFTTESYPPFIFQGATGPVSGISADQVRAIMEGIDIDYRIEIMPWARAIALAETQAATCVFSAAQTPERQARFRWVMPLAKSQSILVRHRGAGVAAQTLEEAKAFTVGTHRSDYTETVLQKLKFPKIDISSTFDVTLAKLLRDRIDLMPMSQDVYDQLHKRGVEIEKVAQLTDQHLGIACNRSVSWQTIKAMQTKLNRMIADGTQAKIYRTHGLEPPR</sequence>
<proteinExistence type="predicted"/>
<dbReference type="PANTHER" id="PTHR38834">
    <property type="entry name" value="PERIPLASMIC SUBSTRATE BINDING PROTEIN FAMILY 3"/>
    <property type="match status" value="1"/>
</dbReference>
<dbReference type="Pfam" id="PF00497">
    <property type="entry name" value="SBP_bac_3"/>
    <property type="match status" value="1"/>
</dbReference>
<evidence type="ECO:0000313" key="3">
    <source>
        <dbReference type="EMBL" id="MDP9840000.1"/>
    </source>
</evidence>
<accession>A0ABT9PZT9</accession>
<feature type="signal peptide" evidence="1">
    <location>
        <begin position="1"/>
        <end position="19"/>
    </location>
</feature>
<dbReference type="RefSeq" id="WP_306839193.1">
    <property type="nucleotide sequence ID" value="NZ_JAUSRF010000021.1"/>
</dbReference>
<keyword evidence="1" id="KW-0732">Signal</keyword>
<organism evidence="3 4">
    <name type="scientific">Neorhizobium huautlense</name>
    <dbReference type="NCBI Taxonomy" id="67774"/>
    <lineage>
        <taxon>Bacteria</taxon>
        <taxon>Pseudomonadati</taxon>
        <taxon>Pseudomonadota</taxon>
        <taxon>Alphaproteobacteria</taxon>
        <taxon>Hyphomicrobiales</taxon>
        <taxon>Rhizobiaceae</taxon>
        <taxon>Rhizobium/Agrobacterium group</taxon>
        <taxon>Neorhizobium</taxon>
    </lineage>
</organism>
<dbReference type="Proteomes" id="UP001241472">
    <property type="component" value="Unassembled WGS sequence"/>
</dbReference>
<protein>
    <submittedName>
        <fullName evidence="3">Polar amino acid transport system substrate-binding protein</fullName>
    </submittedName>
</protein>
<feature type="domain" description="Solute-binding protein family 3/N-terminal" evidence="2">
    <location>
        <begin position="22"/>
        <end position="239"/>
    </location>
</feature>
<evidence type="ECO:0000313" key="4">
    <source>
        <dbReference type="Proteomes" id="UP001241472"/>
    </source>
</evidence>
<name>A0ABT9PZT9_9HYPH</name>
<evidence type="ECO:0000256" key="1">
    <source>
        <dbReference type="SAM" id="SignalP"/>
    </source>
</evidence>